<comment type="similarity">
    <text evidence="1">Belongs to the four-carbon acid sugar kinase family.</text>
</comment>
<dbReference type="RefSeq" id="WP_095375651.1">
    <property type="nucleotide sequence ID" value="NZ_CP065629.1"/>
</dbReference>
<comment type="caution">
    <text evidence="9">The sequence shown here is derived from an EMBL/GenBank/DDBJ whole genome shotgun (WGS) entry which is preliminary data.</text>
</comment>
<proteinExistence type="inferred from homology"/>
<dbReference type="Proteomes" id="UP000216867">
    <property type="component" value="Unassembled WGS sequence"/>
</dbReference>
<evidence type="ECO:0000259" key="8">
    <source>
        <dbReference type="Pfam" id="PF17042"/>
    </source>
</evidence>
<evidence type="ECO:0000313" key="10">
    <source>
        <dbReference type="Proteomes" id="UP000216867"/>
    </source>
</evidence>
<dbReference type="InterPro" id="IPR010737">
    <property type="entry name" value="4-carb_acid_sugar_kinase_N"/>
</dbReference>
<keyword evidence="2" id="KW-0808">Transferase</keyword>
<evidence type="ECO:0000256" key="3">
    <source>
        <dbReference type="ARBA" id="ARBA00022741"/>
    </source>
</evidence>
<feature type="domain" description="Four-carbon acid sugar kinase N-terminal" evidence="7">
    <location>
        <begin position="13"/>
        <end position="234"/>
    </location>
</feature>
<accession>A0A269ZED8</accession>
<name>A0A269ZED8_9MICO</name>
<feature type="domain" description="Four-carbon acid sugar kinase nucleotide binding" evidence="8">
    <location>
        <begin position="294"/>
        <end position="443"/>
    </location>
</feature>
<sequence length="462" mass="47793">MNSDPIEPEHARILIVADDLTGGNACGALFAEAGLRTITVTGTSPHERVDLDVLLDDYDAVVLNADSRHLPARKAAELTDALIRVAGDVDLLACRIDTTLRGNVGVTAEAALEARRQLAQAAGGVPRRVIGLCVPAFPAAGRTTVQGLQLLDGTLLEHTELARDVRSPMRTSEVDRILEDGTDLECHLIELSRVLQGRRSVRAGVISGISSGADVIVVDALTTEHIELVGSVVASVTREIADIPADAPGEHARLHANLRHGEVLDWVTIDPGPGSLALARSLLPTRSRGVVFGISGSATEVTRAQLATLSEDPSVCVVRTVLDGEGLPDVEATLARIGSVTSAKAIVVATVTEASDVVDLTDAAAEETTRRLAEIAGIVMEAPEVTGLYTTGGDVTAAVMSAVGAVGMEIEKEIIPLAVGGRLVGGRADGMPIVTKGGLIGDSGTAALCLDYLMATSRVGAG</sequence>
<reference evidence="9 10" key="1">
    <citation type="submission" date="2017-04" db="EMBL/GenBank/DDBJ databases">
        <title>Kefir bacterial isolates.</title>
        <authorList>
            <person name="Kim Y."/>
            <person name="Blasche S."/>
            <person name="Patil K.R."/>
        </authorList>
    </citation>
    <scope>NUCLEOTIDE SEQUENCE [LARGE SCALE GENOMIC DNA]</scope>
    <source>
        <strain evidence="9 10">OG2</strain>
    </source>
</reference>
<dbReference type="Gene3D" id="3.40.980.20">
    <property type="entry name" value="Four-carbon acid sugar kinase, nucleotide binding domain"/>
    <property type="match status" value="1"/>
</dbReference>
<dbReference type="InterPro" id="IPR042213">
    <property type="entry name" value="NBD_C_sf"/>
</dbReference>
<dbReference type="EMBL" id="NCWY01000004">
    <property type="protein sequence ID" value="PAK96177.1"/>
    <property type="molecule type" value="Genomic_DNA"/>
</dbReference>
<keyword evidence="5" id="KW-0067">ATP-binding</keyword>
<dbReference type="Gene3D" id="3.40.50.10840">
    <property type="entry name" value="Putative sugar-binding, N-terminal domain"/>
    <property type="match status" value="1"/>
</dbReference>
<evidence type="ECO:0000256" key="1">
    <source>
        <dbReference type="ARBA" id="ARBA00005715"/>
    </source>
</evidence>
<dbReference type="InterPro" id="IPR037051">
    <property type="entry name" value="4-carb_acid_sugar_kinase_N_sf"/>
</dbReference>
<evidence type="ECO:0000256" key="6">
    <source>
        <dbReference type="ARBA" id="ARBA00023277"/>
    </source>
</evidence>
<keyword evidence="3" id="KW-0547">Nucleotide-binding</keyword>
<protein>
    <submittedName>
        <fullName evidence="9">Type III effector Hrp-dependent outer</fullName>
    </submittedName>
</protein>
<keyword evidence="4" id="KW-0418">Kinase</keyword>
<evidence type="ECO:0000259" key="7">
    <source>
        <dbReference type="Pfam" id="PF07005"/>
    </source>
</evidence>
<evidence type="ECO:0000313" key="9">
    <source>
        <dbReference type="EMBL" id="PAK96177.1"/>
    </source>
</evidence>
<dbReference type="GO" id="GO:0005524">
    <property type="term" value="F:ATP binding"/>
    <property type="evidence" value="ECO:0007669"/>
    <property type="project" value="UniProtKB-KW"/>
</dbReference>
<dbReference type="AlphaFoldDB" id="A0A269ZED8"/>
<keyword evidence="6" id="KW-0119">Carbohydrate metabolism</keyword>
<dbReference type="GeneID" id="99772277"/>
<evidence type="ECO:0000256" key="4">
    <source>
        <dbReference type="ARBA" id="ARBA00022777"/>
    </source>
</evidence>
<dbReference type="SUPFAM" id="SSF142764">
    <property type="entry name" value="YgbK-like"/>
    <property type="match status" value="1"/>
</dbReference>
<evidence type="ECO:0000256" key="2">
    <source>
        <dbReference type="ARBA" id="ARBA00022679"/>
    </source>
</evidence>
<organism evidence="9 10">
    <name type="scientific">Brevibacterium casei</name>
    <dbReference type="NCBI Taxonomy" id="33889"/>
    <lineage>
        <taxon>Bacteria</taxon>
        <taxon>Bacillati</taxon>
        <taxon>Actinomycetota</taxon>
        <taxon>Actinomycetes</taxon>
        <taxon>Micrococcales</taxon>
        <taxon>Brevibacteriaceae</taxon>
        <taxon>Brevibacterium</taxon>
    </lineage>
</organism>
<gene>
    <name evidence="9" type="ORF">B8X04_05310</name>
</gene>
<dbReference type="Pfam" id="PF07005">
    <property type="entry name" value="SBD_N"/>
    <property type="match status" value="1"/>
</dbReference>
<dbReference type="GO" id="GO:0016301">
    <property type="term" value="F:kinase activity"/>
    <property type="evidence" value="ECO:0007669"/>
    <property type="project" value="UniProtKB-KW"/>
</dbReference>
<dbReference type="InterPro" id="IPR031475">
    <property type="entry name" value="NBD_C"/>
</dbReference>
<evidence type="ECO:0000256" key="5">
    <source>
        <dbReference type="ARBA" id="ARBA00022840"/>
    </source>
</evidence>
<dbReference type="Pfam" id="PF17042">
    <property type="entry name" value="NBD_C"/>
    <property type="match status" value="1"/>
</dbReference>